<sequence>MSDTTPKPQAEQPRVEPEIIPPGAAYDPARNRGFFNESLSERIYVTKIGPLGMIGLVLTIGVVFAVVLVLLLGAFLLWIPIVGLLIGAGLVAGILRPYLRRRG</sequence>
<name>A0A7W7Z081_9BRAD</name>
<dbReference type="EMBL" id="JACHIH010000001">
    <property type="protein sequence ID" value="MBB5045609.1"/>
    <property type="molecule type" value="Genomic_DNA"/>
</dbReference>
<feature type="transmembrane region" description="Helical" evidence="2">
    <location>
        <begin position="51"/>
        <end position="71"/>
    </location>
</feature>
<evidence type="ECO:0000313" key="3">
    <source>
        <dbReference type="EMBL" id="MBB5045609.1"/>
    </source>
</evidence>
<keyword evidence="2" id="KW-1133">Transmembrane helix</keyword>
<comment type="caution">
    <text evidence="3">The sequence shown here is derived from an EMBL/GenBank/DDBJ whole genome shotgun (WGS) entry which is preliminary data.</text>
</comment>
<dbReference type="AlphaFoldDB" id="A0A7W7Z081"/>
<reference evidence="3 4" key="1">
    <citation type="submission" date="2020-08" db="EMBL/GenBank/DDBJ databases">
        <title>Genomic Encyclopedia of Type Strains, Phase IV (KMG-IV): sequencing the most valuable type-strain genomes for metagenomic binning, comparative biology and taxonomic classification.</title>
        <authorList>
            <person name="Goeker M."/>
        </authorList>
    </citation>
    <scope>NUCLEOTIDE SEQUENCE [LARGE SCALE GENOMIC DNA]</scope>
    <source>
        <strain evidence="3 4">DSM 12706</strain>
    </source>
</reference>
<organism evidence="3 4">
    <name type="scientific">Rhodopseudomonas rhenobacensis</name>
    <dbReference type="NCBI Taxonomy" id="87461"/>
    <lineage>
        <taxon>Bacteria</taxon>
        <taxon>Pseudomonadati</taxon>
        <taxon>Pseudomonadota</taxon>
        <taxon>Alphaproteobacteria</taxon>
        <taxon>Hyphomicrobiales</taxon>
        <taxon>Nitrobacteraceae</taxon>
        <taxon>Rhodopseudomonas</taxon>
    </lineage>
</organism>
<evidence type="ECO:0000313" key="4">
    <source>
        <dbReference type="Proteomes" id="UP000542353"/>
    </source>
</evidence>
<dbReference type="RefSeq" id="WP_184253559.1">
    <property type="nucleotide sequence ID" value="NZ_JACHIH010000001.1"/>
</dbReference>
<protein>
    <submittedName>
        <fullName evidence="3">Uncharacterized protein</fullName>
    </submittedName>
</protein>
<gene>
    <name evidence="3" type="ORF">HNR60_000338</name>
</gene>
<evidence type="ECO:0000256" key="1">
    <source>
        <dbReference type="SAM" id="MobiDB-lite"/>
    </source>
</evidence>
<feature type="region of interest" description="Disordered" evidence="1">
    <location>
        <begin position="1"/>
        <end position="25"/>
    </location>
</feature>
<proteinExistence type="predicted"/>
<keyword evidence="2" id="KW-0472">Membrane</keyword>
<feature type="transmembrane region" description="Helical" evidence="2">
    <location>
        <begin position="77"/>
        <end position="99"/>
    </location>
</feature>
<evidence type="ECO:0000256" key="2">
    <source>
        <dbReference type="SAM" id="Phobius"/>
    </source>
</evidence>
<keyword evidence="2" id="KW-0812">Transmembrane</keyword>
<keyword evidence="4" id="KW-1185">Reference proteome</keyword>
<dbReference type="Proteomes" id="UP000542353">
    <property type="component" value="Unassembled WGS sequence"/>
</dbReference>
<accession>A0A7W7Z081</accession>